<protein>
    <recommendedName>
        <fullName evidence="10">Maltose/maltodextrin transport system permease protein</fullName>
    </recommendedName>
</protein>
<feature type="transmembrane region" description="Helical" evidence="9">
    <location>
        <begin position="150"/>
        <end position="169"/>
    </location>
</feature>
<dbReference type="PROSITE" id="PS50928">
    <property type="entry name" value="ABC_TM1"/>
    <property type="match status" value="1"/>
</dbReference>
<evidence type="ECO:0000256" key="4">
    <source>
        <dbReference type="ARBA" id="ARBA00022475"/>
    </source>
</evidence>
<reference evidence="12 13" key="1">
    <citation type="submission" date="2021-04" db="EMBL/GenBank/DDBJ databases">
        <authorList>
            <person name="Rakotoarivonina H."/>
        </authorList>
    </citation>
    <scope>NUCLEOTIDE SEQUENCE [LARGE SCALE GENOMIC DNA]</scope>
    <source>
        <strain evidence="12 13">XE</strain>
    </source>
</reference>
<evidence type="ECO:0000256" key="3">
    <source>
        <dbReference type="ARBA" id="ARBA00022448"/>
    </source>
</evidence>
<evidence type="ECO:0000256" key="2">
    <source>
        <dbReference type="ARBA" id="ARBA00009047"/>
    </source>
</evidence>
<organism evidence="12 13">
    <name type="scientific">Thermobacillus xylanilyticus</name>
    <dbReference type="NCBI Taxonomy" id="76633"/>
    <lineage>
        <taxon>Bacteria</taxon>
        <taxon>Bacillati</taxon>
        <taxon>Bacillota</taxon>
        <taxon>Bacilli</taxon>
        <taxon>Bacillales</taxon>
        <taxon>Paenibacillaceae</taxon>
        <taxon>Thermobacillus</taxon>
    </lineage>
</organism>
<feature type="transmembrane region" description="Helical" evidence="9">
    <location>
        <begin position="406"/>
        <end position="426"/>
    </location>
</feature>
<keyword evidence="6 9" id="KW-0812">Transmembrane</keyword>
<evidence type="ECO:0000256" key="7">
    <source>
        <dbReference type="ARBA" id="ARBA00022989"/>
    </source>
</evidence>
<dbReference type="InterPro" id="IPR035906">
    <property type="entry name" value="MetI-like_sf"/>
</dbReference>
<feature type="transmembrane region" description="Helical" evidence="9">
    <location>
        <begin position="206"/>
        <end position="230"/>
    </location>
</feature>
<keyword evidence="3 9" id="KW-0813">Transport</keyword>
<dbReference type="PANTHER" id="PTHR47314:SF1">
    <property type="entry name" value="MALTOSE_MALTODEXTRIN TRANSPORT SYSTEM PERMEASE PROTEIN MALF"/>
    <property type="match status" value="1"/>
</dbReference>
<dbReference type="RefSeq" id="WP_213485384.1">
    <property type="nucleotide sequence ID" value="NZ_CAJRAY010000078.1"/>
</dbReference>
<dbReference type="Proteomes" id="UP000681526">
    <property type="component" value="Unassembled WGS sequence"/>
</dbReference>
<comment type="function">
    <text evidence="10">Part of the ABC transporter complex MalEFGK involved in maltose/maltodextrin import. Probably responsible for the translocation of the substrate across the membrane.</text>
</comment>
<evidence type="ECO:0000256" key="9">
    <source>
        <dbReference type="RuleBase" id="RU363032"/>
    </source>
</evidence>
<dbReference type="SUPFAM" id="SSF160964">
    <property type="entry name" value="MalF N-terminal region-like"/>
    <property type="match status" value="1"/>
</dbReference>
<feature type="transmembrane region" description="Helical" evidence="9">
    <location>
        <begin position="343"/>
        <end position="362"/>
    </location>
</feature>
<evidence type="ECO:0000256" key="10">
    <source>
        <dbReference type="RuleBase" id="RU367050"/>
    </source>
</evidence>
<accession>A0ABM8V7N8</accession>
<feature type="domain" description="ABC transmembrane type-1" evidence="11">
    <location>
        <begin position="207"/>
        <end position="427"/>
    </location>
</feature>
<dbReference type="Pfam" id="PF00528">
    <property type="entry name" value="BPD_transp_1"/>
    <property type="match status" value="1"/>
</dbReference>
<keyword evidence="4 10" id="KW-1003">Cell membrane</keyword>
<feature type="transmembrane region" description="Helical" evidence="9">
    <location>
        <begin position="292"/>
        <end position="313"/>
    </location>
</feature>
<keyword evidence="7 9" id="KW-1133">Transmembrane helix</keyword>
<dbReference type="Gene3D" id="1.10.3720.10">
    <property type="entry name" value="MetI-like"/>
    <property type="match status" value="1"/>
</dbReference>
<evidence type="ECO:0000313" key="12">
    <source>
        <dbReference type="EMBL" id="CAG5091044.1"/>
    </source>
</evidence>
<gene>
    <name evidence="12" type="primary">txxe 3100-malC</name>
    <name evidence="12" type="ORF">TXXE_14915</name>
</gene>
<sequence length="441" mass="50120">MVVLLNGKVHARAGALLSLLFMGLGQIYNRQFVKGLLYALLELYVLIFWSKPFAEAMHGLITLGDKVQQRSARGTIIEQGDHSIILMITGIIFALLFLLFIAVYALNIRDAYKVGAMRDKGEKPRNFTASIAHAWEQGFAYILLTPSFVFALFTIVLPLIFGILIAFTNYSGPNHLPPKNLVDWVGFETFTSLIQFRAWSNTFLGVLTWTIIWAVLATFTTYFTGLFYALLLNHRVVKFKKFWRTLLILPWAVPGVISLLIFRNMFNGEFGPINQYLKMIGLQAIPWFSDPFWAKFAIVVVNIWFGFPYWMALMSGVLTNIDKELYEAAEIDGAGGFQRFRSITLPLILFSTAPLLIMSFAHNFNNFNMIYLFTSGGPANPSYSYAGSTDILISWIYKLTLEQNKFNMASVVSIFIFIVVAGFSIWNFRRTRAFKEEDMVA</sequence>
<dbReference type="EMBL" id="CAJRAY010000078">
    <property type="protein sequence ID" value="CAG5091044.1"/>
    <property type="molecule type" value="Genomic_DNA"/>
</dbReference>
<evidence type="ECO:0000256" key="1">
    <source>
        <dbReference type="ARBA" id="ARBA00004651"/>
    </source>
</evidence>
<evidence type="ECO:0000256" key="5">
    <source>
        <dbReference type="ARBA" id="ARBA00022597"/>
    </source>
</evidence>
<comment type="similarity">
    <text evidence="2 10">Belongs to the binding-protein-dependent transport system permease family. MalFG subfamily.</text>
</comment>
<dbReference type="InterPro" id="IPR000515">
    <property type="entry name" value="MetI-like"/>
</dbReference>
<feature type="transmembrane region" description="Helical" evidence="9">
    <location>
        <begin position="84"/>
        <end position="106"/>
    </location>
</feature>
<name>A0ABM8V7N8_THEXY</name>
<feature type="transmembrane region" description="Helical" evidence="9">
    <location>
        <begin position="36"/>
        <end position="54"/>
    </location>
</feature>
<evidence type="ECO:0000313" key="13">
    <source>
        <dbReference type="Proteomes" id="UP000681526"/>
    </source>
</evidence>
<keyword evidence="13" id="KW-1185">Reference proteome</keyword>
<evidence type="ECO:0000259" key="11">
    <source>
        <dbReference type="PROSITE" id="PS50928"/>
    </source>
</evidence>
<comment type="caution">
    <text evidence="12">The sequence shown here is derived from an EMBL/GenBank/DDBJ whole genome shotgun (WGS) entry which is preliminary data.</text>
</comment>
<dbReference type="CDD" id="cd06261">
    <property type="entry name" value="TM_PBP2"/>
    <property type="match status" value="1"/>
</dbReference>
<keyword evidence="8 9" id="KW-0472">Membrane</keyword>
<feature type="transmembrane region" description="Helical" evidence="9">
    <location>
        <begin position="12"/>
        <end position="29"/>
    </location>
</feature>
<dbReference type="PANTHER" id="PTHR47314">
    <property type="entry name" value="MALTOSE/MALTODEXTRIN TRANSPORT SYSTEM PERMEASE PROTEIN MALF"/>
    <property type="match status" value="1"/>
</dbReference>
<evidence type="ECO:0000256" key="6">
    <source>
        <dbReference type="ARBA" id="ARBA00022692"/>
    </source>
</evidence>
<comment type="subcellular location">
    <subcellularLocation>
        <location evidence="1 9">Cell membrane</location>
        <topology evidence="1 9">Multi-pass membrane protein</topology>
    </subcellularLocation>
</comment>
<feature type="transmembrane region" description="Helical" evidence="9">
    <location>
        <begin position="242"/>
        <end position="262"/>
    </location>
</feature>
<evidence type="ECO:0000256" key="8">
    <source>
        <dbReference type="ARBA" id="ARBA00023136"/>
    </source>
</evidence>
<proteinExistence type="inferred from homology"/>
<keyword evidence="5 10" id="KW-0762">Sugar transport</keyword>
<dbReference type="SUPFAM" id="SSF161098">
    <property type="entry name" value="MetI-like"/>
    <property type="match status" value="1"/>
</dbReference>